<evidence type="ECO:0000313" key="2">
    <source>
        <dbReference type="Proteomes" id="UP000239757"/>
    </source>
</evidence>
<sequence length="126" mass="13938">MVRVQYSATNLFPCFGDGNKCGEVEADENGEGVKGLNREGIEVVGSLDGSDGFDGFEQGVRGLNSGVEKVDNEGVEDESDSDSEDENVYLMKVMYFSDGDDDVEFQEARKKLREVEEKPAKKLRKQ</sequence>
<dbReference type="EMBL" id="KZ664893">
    <property type="protein sequence ID" value="PPS02605.1"/>
    <property type="molecule type" value="Genomic_DNA"/>
</dbReference>
<protein>
    <submittedName>
        <fullName evidence="1">Uncharacterized protein</fullName>
    </submittedName>
</protein>
<organism evidence="1 2">
    <name type="scientific">Gossypium barbadense</name>
    <name type="common">Sea Island cotton</name>
    <name type="synonym">Hibiscus barbadensis</name>
    <dbReference type="NCBI Taxonomy" id="3634"/>
    <lineage>
        <taxon>Eukaryota</taxon>
        <taxon>Viridiplantae</taxon>
        <taxon>Streptophyta</taxon>
        <taxon>Embryophyta</taxon>
        <taxon>Tracheophyta</taxon>
        <taxon>Spermatophyta</taxon>
        <taxon>Magnoliopsida</taxon>
        <taxon>eudicotyledons</taxon>
        <taxon>Gunneridae</taxon>
        <taxon>Pentapetalae</taxon>
        <taxon>rosids</taxon>
        <taxon>malvids</taxon>
        <taxon>Malvales</taxon>
        <taxon>Malvaceae</taxon>
        <taxon>Malvoideae</taxon>
        <taxon>Gossypium</taxon>
    </lineage>
</organism>
<name>A0A2P5XGW4_GOSBA</name>
<accession>A0A2P5XGW4</accession>
<dbReference type="AlphaFoldDB" id="A0A2P5XGW4"/>
<proteinExistence type="predicted"/>
<gene>
    <name evidence="1" type="ORF">GOBAR_AA18060</name>
</gene>
<evidence type="ECO:0000313" key="1">
    <source>
        <dbReference type="EMBL" id="PPS02605.1"/>
    </source>
</evidence>
<reference evidence="1 2" key="1">
    <citation type="submission" date="2015-01" db="EMBL/GenBank/DDBJ databases">
        <title>Genome of allotetraploid Gossypium barbadense reveals genomic plasticity and fiber elongation in cotton evolution.</title>
        <authorList>
            <person name="Chen X."/>
            <person name="Liu X."/>
            <person name="Zhao B."/>
            <person name="Zheng H."/>
            <person name="Hu Y."/>
            <person name="Lu G."/>
            <person name="Yang C."/>
            <person name="Chen J."/>
            <person name="Shan C."/>
            <person name="Zhang L."/>
            <person name="Zhou Y."/>
            <person name="Wang L."/>
            <person name="Guo W."/>
            <person name="Bai Y."/>
            <person name="Ruan J."/>
            <person name="Shangguan X."/>
            <person name="Mao Y."/>
            <person name="Jiang J."/>
            <person name="Zhu Y."/>
            <person name="Lei J."/>
            <person name="Kang H."/>
            <person name="Chen S."/>
            <person name="He X."/>
            <person name="Wang R."/>
            <person name="Wang Y."/>
            <person name="Chen J."/>
            <person name="Wang L."/>
            <person name="Yu S."/>
            <person name="Wang B."/>
            <person name="Wei J."/>
            <person name="Song S."/>
            <person name="Lu X."/>
            <person name="Gao Z."/>
            <person name="Gu W."/>
            <person name="Deng X."/>
            <person name="Ma D."/>
            <person name="Wang S."/>
            <person name="Liang W."/>
            <person name="Fang L."/>
            <person name="Cai C."/>
            <person name="Zhu X."/>
            <person name="Zhou B."/>
            <person name="Zhang Y."/>
            <person name="Chen Z."/>
            <person name="Xu S."/>
            <person name="Zhu R."/>
            <person name="Wang S."/>
            <person name="Zhang T."/>
            <person name="Zhao G."/>
        </authorList>
    </citation>
    <scope>NUCLEOTIDE SEQUENCE [LARGE SCALE GENOMIC DNA]</scope>
    <source>
        <strain evidence="2">cv. Xinhai21</strain>
        <tissue evidence="1">Leaf</tissue>
    </source>
</reference>
<dbReference type="Proteomes" id="UP000239757">
    <property type="component" value="Unassembled WGS sequence"/>
</dbReference>